<evidence type="ECO:0000313" key="3">
    <source>
        <dbReference type="Proteomes" id="UP001281761"/>
    </source>
</evidence>
<proteinExistence type="predicted"/>
<evidence type="ECO:0000256" key="1">
    <source>
        <dbReference type="SAM" id="MobiDB-lite"/>
    </source>
</evidence>
<dbReference type="EMBL" id="JARBJD010000317">
    <property type="protein sequence ID" value="KAK2944050.1"/>
    <property type="molecule type" value="Genomic_DNA"/>
</dbReference>
<protein>
    <submittedName>
        <fullName evidence="2">Uncharacterized protein</fullName>
    </submittedName>
</protein>
<feature type="region of interest" description="Disordered" evidence="1">
    <location>
        <begin position="55"/>
        <end position="76"/>
    </location>
</feature>
<gene>
    <name evidence="2" type="ORF">BLNAU_21049</name>
</gene>
<feature type="compositionally biased region" description="Basic and acidic residues" evidence="1">
    <location>
        <begin position="11"/>
        <end position="25"/>
    </location>
</feature>
<name>A0ABQ9X178_9EUKA</name>
<dbReference type="Proteomes" id="UP001281761">
    <property type="component" value="Unassembled WGS sequence"/>
</dbReference>
<evidence type="ECO:0000313" key="2">
    <source>
        <dbReference type="EMBL" id="KAK2944050.1"/>
    </source>
</evidence>
<comment type="caution">
    <text evidence="2">The sequence shown here is derived from an EMBL/GenBank/DDBJ whole genome shotgun (WGS) entry which is preliminary data.</text>
</comment>
<organism evidence="2 3">
    <name type="scientific">Blattamonas nauphoetae</name>
    <dbReference type="NCBI Taxonomy" id="2049346"/>
    <lineage>
        <taxon>Eukaryota</taxon>
        <taxon>Metamonada</taxon>
        <taxon>Preaxostyla</taxon>
        <taxon>Oxymonadida</taxon>
        <taxon>Blattamonas</taxon>
    </lineage>
</organism>
<feature type="region of interest" description="Disordered" evidence="1">
    <location>
        <begin position="1"/>
        <end position="28"/>
    </location>
</feature>
<sequence length="139" mass="15870">MFETISLPEIPKSDDETTHPHHPDSESSTIHDFIHSVLFITENKHFFPSFPISGESTPFDKTSPIDDLPDSKGPDSRVMYPRNSIHVDEISNDSIQNHPDSNCITVCSVFQLVRHGFGTWIEESKMPKYHQRVNKAPMH</sequence>
<accession>A0ABQ9X178</accession>
<reference evidence="2 3" key="1">
    <citation type="journal article" date="2022" name="bioRxiv">
        <title>Genomics of Preaxostyla Flagellates Illuminates Evolutionary Transitions and the Path Towards Mitochondrial Loss.</title>
        <authorList>
            <person name="Novak L.V.F."/>
            <person name="Treitli S.C."/>
            <person name="Pyrih J."/>
            <person name="Halakuc P."/>
            <person name="Pipaliya S.V."/>
            <person name="Vacek V."/>
            <person name="Brzon O."/>
            <person name="Soukal P."/>
            <person name="Eme L."/>
            <person name="Dacks J.B."/>
            <person name="Karnkowska A."/>
            <person name="Elias M."/>
            <person name="Hampl V."/>
        </authorList>
    </citation>
    <scope>NUCLEOTIDE SEQUENCE [LARGE SCALE GENOMIC DNA]</scope>
    <source>
        <strain evidence="2">NAU3</strain>
        <tissue evidence="2">Gut</tissue>
    </source>
</reference>
<keyword evidence="3" id="KW-1185">Reference proteome</keyword>